<protein>
    <recommendedName>
        <fullName evidence="6">DNA repair and recombination protein RAD54B</fullName>
    </recommendedName>
</protein>
<feature type="compositionally biased region" description="Low complexity" evidence="2">
    <location>
        <begin position="167"/>
        <end position="189"/>
    </location>
</feature>
<dbReference type="PROSITE" id="PS51194">
    <property type="entry name" value="HELICASE_CTER"/>
    <property type="match status" value="1"/>
</dbReference>
<dbReference type="PROSITE" id="PS51192">
    <property type="entry name" value="HELICASE_ATP_BIND_1"/>
    <property type="match status" value="1"/>
</dbReference>
<dbReference type="GO" id="GO:0000724">
    <property type="term" value="P:double-strand break repair via homologous recombination"/>
    <property type="evidence" value="ECO:0007669"/>
    <property type="project" value="TreeGrafter"/>
</dbReference>
<evidence type="ECO:0000256" key="2">
    <source>
        <dbReference type="SAM" id="MobiDB-lite"/>
    </source>
</evidence>
<dbReference type="GO" id="GO:0015616">
    <property type="term" value="F:DNA translocase activity"/>
    <property type="evidence" value="ECO:0007669"/>
    <property type="project" value="TreeGrafter"/>
</dbReference>
<accession>A0A7S2W8P1</accession>
<dbReference type="PANTHER" id="PTHR45629">
    <property type="entry name" value="SNF2/RAD54 FAMILY MEMBER"/>
    <property type="match status" value="1"/>
</dbReference>
<organism evidence="5">
    <name type="scientific">Rhizochromulina marina</name>
    <dbReference type="NCBI Taxonomy" id="1034831"/>
    <lineage>
        <taxon>Eukaryota</taxon>
        <taxon>Sar</taxon>
        <taxon>Stramenopiles</taxon>
        <taxon>Ochrophyta</taxon>
        <taxon>Dictyochophyceae</taxon>
        <taxon>Rhizochromulinales</taxon>
        <taxon>Rhizochromulina</taxon>
    </lineage>
</organism>
<dbReference type="Gene3D" id="3.40.50.10810">
    <property type="entry name" value="Tandem AAA-ATPase domain"/>
    <property type="match status" value="1"/>
</dbReference>
<dbReference type="InterPro" id="IPR049730">
    <property type="entry name" value="SNF2/RAD54-like_C"/>
</dbReference>
<dbReference type="SMART" id="SM00490">
    <property type="entry name" value="HELICc"/>
    <property type="match status" value="1"/>
</dbReference>
<dbReference type="SUPFAM" id="SSF52540">
    <property type="entry name" value="P-loop containing nucleoside triphosphate hydrolases"/>
    <property type="match status" value="2"/>
</dbReference>
<reference evidence="5" key="1">
    <citation type="submission" date="2021-01" db="EMBL/GenBank/DDBJ databases">
        <authorList>
            <person name="Corre E."/>
            <person name="Pelletier E."/>
            <person name="Niang G."/>
            <person name="Scheremetjew M."/>
            <person name="Finn R."/>
            <person name="Kale V."/>
            <person name="Holt S."/>
            <person name="Cochrane G."/>
            <person name="Meng A."/>
            <person name="Brown T."/>
            <person name="Cohen L."/>
        </authorList>
    </citation>
    <scope>NUCLEOTIDE SEQUENCE</scope>
    <source>
        <strain evidence="5">CCMP1243</strain>
    </source>
</reference>
<feature type="compositionally biased region" description="Acidic residues" evidence="2">
    <location>
        <begin position="866"/>
        <end position="897"/>
    </location>
</feature>
<dbReference type="GO" id="GO:0016787">
    <property type="term" value="F:hydrolase activity"/>
    <property type="evidence" value="ECO:0007669"/>
    <property type="project" value="UniProtKB-KW"/>
</dbReference>
<dbReference type="GO" id="GO:0005524">
    <property type="term" value="F:ATP binding"/>
    <property type="evidence" value="ECO:0007669"/>
    <property type="project" value="InterPro"/>
</dbReference>
<feature type="region of interest" description="Disordered" evidence="2">
    <location>
        <begin position="148"/>
        <end position="206"/>
    </location>
</feature>
<dbReference type="InterPro" id="IPR000330">
    <property type="entry name" value="SNF2_N"/>
</dbReference>
<evidence type="ECO:0000256" key="1">
    <source>
        <dbReference type="ARBA" id="ARBA00022801"/>
    </source>
</evidence>
<feature type="region of interest" description="Disordered" evidence="2">
    <location>
        <begin position="803"/>
        <end position="916"/>
    </location>
</feature>
<evidence type="ECO:0000259" key="4">
    <source>
        <dbReference type="PROSITE" id="PS51194"/>
    </source>
</evidence>
<dbReference type="CDD" id="cd18793">
    <property type="entry name" value="SF2_C_SNF"/>
    <property type="match status" value="1"/>
</dbReference>
<dbReference type="EMBL" id="HBHJ01008159">
    <property type="protein sequence ID" value="CAD9673103.1"/>
    <property type="molecule type" value="Transcribed_RNA"/>
</dbReference>
<dbReference type="InterPro" id="IPR014001">
    <property type="entry name" value="Helicase_ATP-bd"/>
</dbReference>
<dbReference type="Gene3D" id="1.20.120.850">
    <property type="entry name" value="SWI2/SNF2 ATPases, N-terminal domain"/>
    <property type="match status" value="1"/>
</dbReference>
<dbReference type="GO" id="GO:0005634">
    <property type="term" value="C:nucleus"/>
    <property type="evidence" value="ECO:0007669"/>
    <property type="project" value="TreeGrafter"/>
</dbReference>
<dbReference type="InterPro" id="IPR038718">
    <property type="entry name" value="SNF2-like_sf"/>
</dbReference>
<feature type="compositionally biased region" description="Basic and acidic residues" evidence="2">
    <location>
        <begin position="832"/>
        <end position="844"/>
    </location>
</feature>
<dbReference type="PANTHER" id="PTHR45629:SF7">
    <property type="entry name" value="DNA EXCISION REPAIR PROTEIN ERCC-6-RELATED"/>
    <property type="match status" value="1"/>
</dbReference>
<gene>
    <name evidence="5" type="ORF">RMAR1173_LOCUS5270</name>
</gene>
<dbReference type="InterPro" id="IPR027417">
    <property type="entry name" value="P-loop_NTPase"/>
</dbReference>
<evidence type="ECO:0000313" key="5">
    <source>
        <dbReference type="EMBL" id="CAD9673103.1"/>
    </source>
</evidence>
<name>A0A7S2W8P1_9STRA</name>
<evidence type="ECO:0008006" key="6">
    <source>
        <dbReference type="Google" id="ProtNLM"/>
    </source>
</evidence>
<dbReference type="Pfam" id="PF00176">
    <property type="entry name" value="SNF2-rel_dom"/>
    <property type="match status" value="1"/>
</dbReference>
<feature type="region of interest" description="Disordered" evidence="2">
    <location>
        <begin position="1"/>
        <end position="54"/>
    </location>
</feature>
<dbReference type="Pfam" id="PF00271">
    <property type="entry name" value="Helicase_C"/>
    <property type="match status" value="1"/>
</dbReference>
<feature type="domain" description="Helicase ATP-binding" evidence="3">
    <location>
        <begin position="245"/>
        <end position="426"/>
    </location>
</feature>
<dbReference type="GO" id="GO:0007131">
    <property type="term" value="P:reciprocal meiotic recombination"/>
    <property type="evidence" value="ECO:0007669"/>
    <property type="project" value="TreeGrafter"/>
</dbReference>
<proteinExistence type="predicted"/>
<evidence type="ECO:0000259" key="3">
    <source>
        <dbReference type="PROSITE" id="PS51192"/>
    </source>
</evidence>
<feature type="domain" description="Helicase C-terminal" evidence="4">
    <location>
        <begin position="577"/>
        <end position="742"/>
    </location>
</feature>
<dbReference type="Gene3D" id="3.40.50.300">
    <property type="entry name" value="P-loop containing nucleotide triphosphate hydrolases"/>
    <property type="match status" value="1"/>
</dbReference>
<dbReference type="AlphaFoldDB" id="A0A7S2W8P1"/>
<dbReference type="InterPro" id="IPR001650">
    <property type="entry name" value="Helicase_C-like"/>
</dbReference>
<dbReference type="InterPro" id="IPR050496">
    <property type="entry name" value="SNF2_RAD54_helicase_repair"/>
</dbReference>
<keyword evidence="1" id="KW-0378">Hydrolase</keyword>
<sequence>MRRVALQPLLSANGGRKKRKFQVPVASGQKASRVGVQDRAPPPLPRGSSTGAAVPAASAPLASSLSFAVLYAKPGAKKRKTFLDGHLHCMQGGAGPGGATIRLSDAQGAVLATERSGAAIRRALEAGAEEIEVNRYQVQIVQRIQGGASKVPGPAQGPEVEPQGATPRARVAMAPPARRTNAGAATSSGTSGGGTSRRADPLAEQVQDPGIRTIRRLLKPHQAEAVRFMWQCIGGDPHQKPHHPSEESVPLEGAILADDMGLGKTLSSIALVYSCLHYRLCSKAVVVCPSSLVDNWQNEFAKFLRLFLSRHAGSPHRRVLALKPGKEAETVVKEFLEMPPPVLILSYESYRKFAPALNRSPLSSTANAAVGLMICDEGHRLKSSGGNKTMQALQGCPSTKRILLSGTPVQNNLAELHAMASFVRPGALGSAGEFRREYGTAIEAGRDRDADTEAQAAGQRAAEALRQMLDTFVLRRTAEDIANPTLPPRQDLTLFIRLNERQAKLYQSVLGEHEASVCVHTGAVTCSDPLRAIHRLRTLCNHPALFDQCSEGSMISRSAAPWPQTEEFLRASAKLACLDQVLTAVRAQDPRERVVLVSNFTTALDLFEAMADHHGWQYVRLDGSTPQQERQALVDRCNRRVPGDNLFLFLLSSHAGGVGLNLVGASRLVLFDTDWNPAVDKQVMARVWRNGQRRPVFIYRLLCTGTIEEKMYQRQLSKDELSCAVEDAGGPSQGRFSQDELRDLLTLNASSNCETFDRMGGQWAPYRGHTSVAGIDPALCSALVQAEQGLVSFVHVHEKVVAGQRPSKEGSGSPVLPGGLEEGAGEGQPQGKPKDIRKGSRSRDACPSSSTRAAGKLNKLRHLDSESESGEEDDGPDSDDDGEEDDPEVGESDDGDGSEYRDEEGKVLGLEDSDSE</sequence>
<dbReference type="SMART" id="SM00487">
    <property type="entry name" value="DEXDc"/>
    <property type="match status" value="1"/>
</dbReference>